<proteinExistence type="predicted"/>
<dbReference type="SUPFAM" id="SSF53850">
    <property type="entry name" value="Periplasmic binding protein-like II"/>
    <property type="match status" value="1"/>
</dbReference>
<dbReference type="PATRIC" id="fig|1747903.4.peg.5080"/>
<keyword evidence="1" id="KW-0732">Signal</keyword>
<gene>
    <name evidence="2" type="ORF">ASR47_103029</name>
</gene>
<reference evidence="2 3" key="1">
    <citation type="submission" date="2016-04" db="EMBL/GenBank/DDBJ databases">
        <title>Draft genome sequence of Janthinobacterium psychrotolerans sp. nov., isolated from freshwater sediments in Denmark.</title>
        <authorList>
            <person name="Gong X."/>
            <person name="Skrivergaard S."/>
            <person name="Korsgaard B.S."/>
            <person name="Schreiber L."/>
            <person name="Marshall I.P."/>
            <person name="Finster K."/>
            <person name="Schramm A."/>
        </authorList>
    </citation>
    <scope>NUCLEOTIDE SEQUENCE [LARGE SCALE GENOMIC DNA]</scope>
    <source>
        <strain evidence="2 3">S3-2</strain>
    </source>
</reference>
<dbReference type="Gene3D" id="3.40.190.10">
    <property type="entry name" value="Periplasmic binding protein-like II"/>
    <property type="match status" value="2"/>
</dbReference>
<keyword evidence="3" id="KW-1185">Reference proteome</keyword>
<name>A0A1A7C9F6_9BURK</name>
<dbReference type="Proteomes" id="UP000092713">
    <property type="component" value="Unassembled WGS sequence"/>
</dbReference>
<evidence type="ECO:0000256" key="1">
    <source>
        <dbReference type="SAM" id="SignalP"/>
    </source>
</evidence>
<dbReference type="STRING" id="1747903.ASR47_103029"/>
<comment type="caution">
    <text evidence="2">The sequence shown here is derived from an EMBL/GenBank/DDBJ whole genome shotgun (WGS) entry which is preliminary data.</text>
</comment>
<sequence length="278" mass="30524">MTDLYRSAWRRTTAALSLALPALALPMLAWAECSRDIHVPVSQIGASVVGAGTTVSGIYPDMLRTLGAKMGCNFVFTVVPRARLEALFETGKADLLIPASSTPRRDQHGLFIPLLGNRPLLISLQGGREPVTSMQELIERRELRVALVRGYDYGPSYQAVARELGSQGRLFYEVDALSIARLMQSGFIDATIMNPTILSGAVQNDARVHGLAERLRLEALPELPWGLSGAYISRKSLSANDQAVLRELLEKAGRSGTLMESFQRNHRPELLSMSIRPR</sequence>
<feature type="chain" id="PRO_5008355830" evidence="1">
    <location>
        <begin position="32"/>
        <end position="278"/>
    </location>
</feature>
<accession>A0A1A7C9F6</accession>
<dbReference type="RefSeq" id="WP_065306034.1">
    <property type="nucleotide sequence ID" value="NZ_LOCQ01000033.1"/>
</dbReference>
<dbReference type="AlphaFoldDB" id="A0A1A7C9F6"/>
<protein>
    <submittedName>
        <fullName evidence="2">Polar amino acid transport system substrate-binding protein</fullName>
    </submittedName>
</protein>
<evidence type="ECO:0000313" key="2">
    <source>
        <dbReference type="EMBL" id="OBV41400.1"/>
    </source>
</evidence>
<feature type="signal peptide" evidence="1">
    <location>
        <begin position="1"/>
        <end position="31"/>
    </location>
</feature>
<organism evidence="2 3">
    <name type="scientific">Janthinobacterium psychrotolerans</name>
    <dbReference type="NCBI Taxonomy" id="1747903"/>
    <lineage>
        <taxon>Bacteria</taxon>
        <taxon>Pseudomonadati</taxon>
        <taxon>Pseudomonadota</taxon>
        <taxon>Betaproteobacteria</taxon>
        <taxon>Burkholderiales</taxon>
        <taxon>Oxalobacteraceae</taxon>
        <taxon>Janthinobacterium</taxon>
    </lineage>
</organism>
<dbReference type="EMBL" id="LOCQ01000033">
    <property type="protein sequence ID" value="OBV41400.1"/>
    <property type="molecule type" value="Genomic_DNA"/>
</dbReference>
<evidence type="ECO:0000313" key="3">
    <source>
        <dbReference type="Proteomes" id="UP000092713"/>
    </source>
</evidence>
<dbReference type="OrthoDB" id="8592924at2"/>